<proteinExistence type="predicted"/>
<organism evidence="1 2">
    <name type="scientific">Bauhinia variegata</name>
    <name type="common">Purple orchid tree</name>
    <name type="synonym">Phanera variegata</name>
    <dbReference type="NCBI Taxonomy" id="167791"/>
    <lineage>
        <taxon>Eukaryota</taxon>
        <taxon>Viridiplantae</taxon>
        <taxon>Streptophyta</taxon>
        <taxon>Embryophyta</taxon>
        <taxon>Tracheophyta</taxon>
        <taxon>Spermatophyta</taxon>
        <taxon>Magnoliopsida</taxon>
        <taxon>eudicotyledons</taxon>
        <taxon>Gunneridae</taxon>
        <taxon>Pentapetalae</taxon>
        <taxon>rosids</taxon>
        <taxon>fabids</taxon>
        <taxon>Fabales</taxon>
        <taxon>Fabaceae</taxon>
        <taxon>Cercidoideae</taxon>
        <taxon>Cercideae</taxon>
        <taxon>Bauhiniinae</taxon>
        <taxon>Bauhinia</taxon>
    </lineage>
</organism>
<keyword evidence="2" id="KW-1185">Reference proteome</keyword>
<gene>
    <name evidence="1" type="ORF">L6164_003787</name>
</gene>
<evidence type="ECO:0000313" key="1">
    <source>
        <dbReference type="EMBL" id="KAI4354967.1"/>
    </source>
</evidence>
<dbReference type="Proteomes" id="UP000828941">
    <property type="component" value="Chromosome 2"/>
</dbReference>
<name>A0ACB9Q2G0_BAUVA</name>
<protein>
    <submittedName>
        <fullName evidence="1">Uncharacterized protein</fullName>
    </submittedName>
</protein>
<accession>A0ACB9Q2G0</accession>
<sequence length="184" mass="19985">MQYQWGSETVSSRTEQDVVAQKRLATEWDVINHRGSEQVQLIQHYQSLGMDINDATTVVDIFAKYKDILVDQKMAADGGMLPADQEVKPWKNGLVTFASFNVFGFTSLLSFIILIPFTDSDSVKFIGACIVSALALALVGIAKAKITSQNYVFSAAITVFNGAAAATAAYTLGWALKHVAGLEE</sequence>
<dbReference type="EMBL" id="CM039427">
    <property type="protein sequence ID" value="KAI4354967.1"/>
    <property type="molecule type" value="Genomic_DNA"/>
</dbReference>
<reference evidence="1 2" key="1">
    <citation type="journal article" date="2022" name="DNA Res.">
        <title>Chromosomal-level genome assembly of the orchid tree Bauhinia variegata (Leguminosae; Cercidoideae) supports the allotetraploid origin hypothesis of Bauhinia.</title>
        <authorList>
            <person name="Zhong Y."/>
            <person name="Chen Y."/>
            <person name="Zheng D."/>
            <person name="Pang J."/>
            <person name="Liu Y."/>
            <person name="Luo S."/>
            <person name="Meng S."/>
            <person name="Qian L."/>
            <person name="Wei D."/>
            <person name="Dai S."/>
            <person name="Zhou R."/>
        </authorList>
    </citation>
    <scope>NUCLEOTIDE SEQUENCE [LARGE SCALE GENOMIC DNA]</scope>
    <source>
        <strain evidence="1">BV-YZ2020</strain>
    </source>
</reference>
<comment type="caution">
    <text evidence="1">The sequence shown here is derived from an EMBL/GenBank/DDBJ whole genome shotgun (WGS) entry which is preliminary data.</text>
</comment>
<evidence type="ECO:0000313" key="2">
    <source>
        <dbReference type="Proteomes" id="UP000828941"/>
    </source>
</evidence>